<protein>
    <submittedName>
        <fullName evidence="3">ADP-ribosylglycohydrolase</fullName>
    </submittedName>
</protein>
<dbReference type="PANTHER" id="PTHR16222:SF26">
    <property type="entry name" value="ADP-RIBOSYLHYDROLASE ARH1"/>
    <property type="match status" value="1"/>
</dbReference>
<comment type="similarity">
    <text evidence="1">Belongs to the ADP-ribosylglycohydrolase family.</text>
</comment>
<gene>
    <name evidence="3" type="ORF">YASMINEVIRUS_703</name>
</gene>
<reference evidence="3 4" key="1">
    <citation type="submission" date="2018-10" db="EMBL/GenBank/DDBJ databases">
        <authorList>
            <consortium name="IHU Genomes"/>
        </authorList>
    </citation>
    <scope>NUCLEOTIDE SEQUENCE [LARGE SCALE GENOMIC DNA]</scope>
    <source>
        <strain evidence="3 4">A1</strain>
    </source>
</reference>
<dbReference type="InterPro" id="IPR005502">
    <property type="entry name" value="Ribosyl_crysJ1"/>
</dbReference>
<dbReference type="Proteomes" id="UP000594342">
    <property type="component" value="Unassembled WGS sequence"/>
</dbReference>
<dbReference type="PANTHER" id="PTHR16222">
    <property type="entry name" value="ADP-RIBOSYLGLYCOHYDROLASE"/>
    <property type="match status" value="1"/>
</dbReference>
<organism evidence="3 4">
    <name type="scientific">Yasminevirus sp. GU-2018</name>
    <dbReference type="NCBI Taxonomy" id="2420051"/>
    <lineage>
        <taxon>Viruses</taxon>
        <taxon>Varidnaviria</taxon>
        <taxon>Bamfordvirae</taxon>
        <taxon>Nucleocytoviricota</taxon>
        <taxon>Megaviricetes</taxon>
        <taxon>Imitervirales</taxon>
        <taxon>Mimiviridae</taxon>
        <taxon>Klosneuvirinae</taxon>
        <taxon>Yasminevirus</taxon>
        <taxon>Yasminevirus saudimassiliense</taxon>
    </lineage>
</organism>
<comment type="caution">
    <text evidence="3">The sequence shown here is derived from an EMBL/GenBank/DDBJ whole genome shotgun (WGS) entry which is preliminary data.</text>
</comment>
<name>A0A5K0U8U6_9VIRU</name>
<keyword evidence="2 3" id="KW-0378">Hydrolase</keyword>
<dbReference type="EMBL" id="UPSH01000001">
    <property type="protein sequence ID" value="VBB18240.1"/>
    <property type="molecule type" value="Genomic_DNA"/>
</dbReference>
<evidence type="ECO:0000256" key="1">
    <source>
        <dbReference type="ARBA" id="ARBA00010702"/>
    </source>
</evidence>
<sequence>MTDNNNKPDMLTRYKAVLKLHALGDTIGFKNGEWEFNYHQFDKRETLDYVNELIYEFIALGGVNGIDLSDWRVSDDTFLHIAIGKSLLHYKAKSGVNDTLIGVTRRNMLKEAERMWREFHGTYVDENGESVKFNRYIGITTSESIMMFRKDEDARNLKYDDFAGGNGAAMRTPVVGLCFNGDEERDNLIQYSVISSQLTHNNALGYLGGFNAALFTALAIEEVPIKKWPYILLEYLRSDKLKAFLSLKNLDQIYDHNMYIRYWQKYIDTKFDKDGNPLVVRANTNPMHRIRYYHENFHKGTLSKQIGASGFLCMIMAYDALLDCSGCWEKLIVYAMLHSGDSDTIGAVAGALYGAMYGFGDVPKKMLEHLERGDELDELATELYEKFDTNK</sequence>
<keyword evidence="4" id="KW-1185">Reference proteome</keyword>
<evidence type="ECO:0000256" key="2">
    <source>
        <dbReference type="ARBA" id="ARBA00022801"/>
    </source>
</evidence>
<dbReference type="InterPro" id="IPR050792">
    <property type="entry name" value="ADP-ribosylglycohydrolase"/>
</dbReference>
<dbReference type="Pfam" id="PF03747">
    <property type="entry name" value="ADP_ribosyl_GH"/>
    <property type="match status" value="1"/>
</dbReference>
<dbReference type="GO" id="GO:0016787">
    <property type="term" value="F:hydrolase activity"/>
    <property type="evidence" value="ECO:0007669"/>
    <property type="project" value="UniProtKB-KW"/>
</dbReference>
<dbReference type="InterPro" id="IPR036705">
    <property type="entry name" value="Ribosyl_crysJ1_sf"/>
</dbReference>
<dbReference type="SUPFAM" id="SSF101478">
    <property type="entry name" value="ADP-ribosylglycohydrolase"/>
    <property type="match status" value="1"/>
</dbReference>
<proteinExistence type="inferred from homology"/>
<dbReference type="Gene3D" id="1.10.4080.10">
    <property type="entry name" value="ADP-ribosylation/Crystallin J1"/>
    <property type="match status" value="1"/>
</dbReference>
<accession>A0A5K0U8U6</accession>
<evidence type="ECO:0000313" key="4">
    <source>
        <dbReference type="Proteomes" id="UP000594342"/>
    </source>
</evidence>
<evidence type="ECO:0000313" key="3">
    <source>
        <dbReference type="EMBL" id="VBB18240.1"/>
    </source>
</evidence>